<keyword evidence="2" id="KW-1015">Disulfide bond</keyword>
<protein>
    <submittedName>
        <fullName evidence="4">Redox-active disulfide protein 2</fullName>
    </submittedName>
</protein>
<gene>
    <name evidence="4" type="ORF">A2161_13235</name>
</gene>
<feature type="active site" description="Nucleophile" evidence="1">
    <location>
        <position position="13"/>
    </location>
</feature>
<dbReference type="Gene3D" id="3.40.30.10">
    <property type="entry name" value="Glutaredoxin"/>
    <property type="match status" value="1"/>
</dbReference>
<proteinExistence type="predicted"/>
<feature type="disulfide bond" description="Redox-active" evidence="2">
    <location>
        <begin position="10"/>
        <end position="13"/>
    </location>
</feature>
<dbReference type="AlphaFoldDB" id="A0A1F7RPP6"/>
<dbReference type="Pfam" id="PF13192">
    <property type="entry name" value="Thioredoxin_3"/>
    <property type="match status" value="1"/>
</dbReference>
<dbReference type="EMBL" id="MGDD01000266">
    <property type="protein sequence ID" value="OGL43532.1"/>
    <property type="molecule type" value="Genomic_DNA"/>
</dbReference>
<evidence type="ECO:0000256" key="1">
    <source>
        <dbReference type="PIRSR" id="PIRSR037031-50"/>
    </source>
</evidence>
<feature type="active site" description="Nucleophile" evidence="1">
    <location>
        <position position="10"/>
    </location>
</feature>
<comment type="caution">
    <text evidence="4">The sequence shown here is derived from an EMBL/GenBank/DDBJ whole genome shotgun (WGS) entry which is preliminary data.</text>
</comment>
<dbReference type="InterPro" id="IPR036249">
    <property type="entry name" value="Thioredoxin-like_sf"/>
</dbReference>
<evidence type="ECO:0000313" key="5">
    <source>
        <dbReference type="Proteomes" id="UP000179266"/>
    </source>
</evidence>
<evidence type="ECO:0000256" key="2">
    <source>
        <dbReference type="PIRSR" id="PIRSR037031-51"/>
    </source>
</evidence>
<dbReference type="InterPro" id="IPR005243">
    <property type="entry name" value="THIRX-like_proc"/>
</dbReference>
<dbReference type="NCBIfam" id="TIGR00412">
    <property type="entry name" value="redox_disulf_2"/>
    <property type="match status" value="1"/>
</dbReference>
<evidence type="ECO:0000259" key="3">
    <source>
        <dbReference type="Pfam" id="PF13192"/>
    </source>
</evidence>
<reference evidence="4 5" key="1">
    <citation type="journal article" date="2016" name="Nat. Commun.">
        <title>Thousands of microbial genomes shed light on interconnected biogeochemical processes in an aquifer system.</title>
        <authorList>
            <person name="Anantharaman K."/>
            <person name="Brown C.T."/>
            <person name="Hug L.A."/>
            <person name="Sharon I."/>
            <person name="Castelle C.J."/>
            <person name="Probst A.J."/>
            <person name="Thomas B.C."/>
            <person name="Singh A."/>
            <person name="Wilkins M.J."/>
            <person name="Karaoz U."/>
            <person name="Brodie E.L."/>
            <person name="Williams K.H."/>
            <person name="Hubbard S.S."/>
            <person name="Banfield J.F."/>
        </authorList>
    </citation>
    <scope>NUCLEOTIDE SEQUENCE [LARGE SCALE GENOMIC DNA]</scope>
</reference>
<dbReference type="PIRSF" id="PIRSF037031">
    <property type="entry name" value="Redox_disulphide_2"/>
    <property type="match status" value="1"/>
</dbReference>
<dbReference type="PANTHER" id="PTHR36450:SF1">
    <property type="entry name" value="THIOREDOXIN"/>
    <property type="match status" value="1"/>
</dbReference>
<keyword evidence="2" id="KW-0676">Redox-active center</keyword>
<organism evidence="4 5">
    <name type="scientific">Candidatus Schekmanbacteria bacterium RBG_13_48_7</name>
    <dbReference type="NCBI Taxonomy" id="1817878"/>
    <lineage>
        <taxon>Bacteria</taxon>
        <taxon>Candidatus Schekmaniibacteriota</taxon>
    </lineage>
</organism>
<evidence type="ECO:0000313" key="4">
    <source>
        <dbReference type="EMBL" id="OGL43532.1"/>
    </source>
</evidence>
<dbReference type="InterPro" id="IPR012336">
    <property type="entry name" value="Thioredoxin-like_fold"/>
</dbReference>
<feature type="domain" description="Thioredoxin-like fold" evidence="3">
    <location>
        <begin position="1"/>
        <end position="75"/>
    </location>
</feature>
<name>A0A1F7RPP6_9BACT</name>
<dbReference type="Proteomes" id="UP000179266">
    <property type="component" value="Unassembled WGS sequence"/>
</dbReference>
<sequence>MKIQILGPGCPKCKKLYANAEIAVKELGIEADLEKIEDIQEISKHGILMTPGLVLDGKVVSSGRVLSPKDIVKHIQNT</sequence>
<dbReference type="PANTHER" id="PTHR36450">
    <property type="entry name" value="THIOREDOXIN"/>
    <property type="match status" value="1"/>
</dbReference>
<dbReference type="SUPFAM" id="SSF52833">
    <property type="entry name" value="Thioredoxin-like"/>
    <property type="match status" value="1"/>
</dbReference>
<accession>A0A1F7RPP6</accession>